<keyword evidence="2" id="KW-1185">Reference proteome</keyword>
<reference evidence="1 2" key="1">
    <citation type="submission" date="2019-12" db="EMBL/GenBank/DDBJ databases">
        <title>Mucilaginibacter sp. HMF7410 genome sequencing and assembly.</title>
        <authorList>
            <person name="Kang H."/>
            <person name="Cha I."/>
            <person name="Kim H."/>
            <person name="Joh K."/>
        </authorList>
    </citation>
    <scope>NUCLEOTIDE SEQUENCE [LARGE SCALE GENOMIC DNA]</scope>
    <source>
        <strain evidence="1 2">HMF7410</strain>
    </source>
</reference>
<gene>
    <name evidence="1" type="ORF">GO621_08920</name>
</gene>
<dbReference type="RefSeq" id="WP_157566196.1">
    <property type="nucleotide sequence ID" value="NZ_WPIK01000007.1"/>
</dbReference>
<comment type="caution">
    <text evidence="1">The sequence shown here is derived from an EMBL/GenBank/DDBJ whole genome shotgun (WGS) entry which is preliminary data.</text>
</comment>
<evidence type="ECO:0000313" key="2">
    <source>
        <dbReference type="Proteomes" id="UP000462014"/>
    </source>
</evidence>
<protein>
    <submittedName>
        <fullName evidence="1">Uncharacterized protein</fullName>
    </submittedName>
</protein>
<dbReference type="AlphaFoldDB" id="A0A7K1SWP0"/>
<name>A0A7K1SWP0_9SPHI</name>
<dbReference type="EMBL" id="WPIK01000007">
    <property type="protein sequence ID" value="MVN21658.1"/>
    <property type="molecule type" value="Genomic_DNA"/>
</dbReference>
<proteinExistence type="predicted"/>
<organism evidence="1 2">
    <name type="scientific">Mucilaginibacter arboris</name>
    <dbReference type="NCBI Taxonomy" id="2682090"/>
    <lineage>
        <taxon>Bacteria</taxon>
        <taxon>Pseudomonadati</taxon>
        <taxon>Bacteroidota</taxon>
        <taxon>Sphingobacteriia</taxon>
        <taxon>Sphingobacteriales</taxon>
        <taxon>Sphingobacteriaceae</taxon>
        <taxon>Mucilaginibacter</taxon>
    </lineage>
</organism>
<dbReference type="Proteomes" id="UP000462014">
    <property type="component" value="Unassembled WGS sequence"/>
</dbReference>
<sequence length="170" mass="19388">MLTKHATALRILMNEDLYLTREDFLAKKHTTSEAFPIETVTEAEIIPIPEFAFSGKNLKNFLILTDTALQENHLKALESTLLRKQMGLDDVSIVDFSAYPNATFDQLNASFMPQKLVCFGLKPETIGLPETELNQISTFNNCQILYTYSFNNMLGDKEKTKAFWEPMKLL</sequence>
<accession>A0A7K1SWP0</accession>
<evidence type="ECO:0000313" key="1">
    <source>
        <dbReference type="EMBL" id="MVN21658.1"/>
    </source>
</evidence>